<evidence type="ECO:0000313" key="3">
    <source>
        <dbReference type="EMBL" id="KAL2270578.1"/>
    </source>
</evidence>
<comment type="caution">
    <text evidence="3">The sequence shown here is derived from an EMBL/GenBank/DDBJ whole genome shotgun (WGS) entry which is preliminary data.</text>
</comment>
<keyword evidence="2" id="KW-1133">Transmembrane helix</keyword>
<gene>
    <name evidence="3" type="ORF">VTJ83DRAFT_2762</name>
</gene>
<evidence type="ECO:0000313" key="4">
    <source>
        <dbReference type="Proteomes" id="UP001600064"/>
    </source>
</evidence>
<feature type="region of interest" description="Disordered" evidence="1">
    <location>
        <begin position="44"/>
        <end position="78"/>
    </location>
</feature>
<accession>A0ABR4DJM8</accession>
<feature type="transmembrane region" description="Helical" evidence="2">
    <location>
        <begin position="86"/>
        <end position="108"/>
    </location>
</feature>
<evidence type="ECO:0000256" key="2">
    <source>
        <dbReference type="SAM" id="Phobius"/>
    </source>
</evidence>
<dbReference type="RefSeq" id="XP_070869302.1">
    <property type="nucleotide sequence ID" value="XM_071009068.1"/>
</dbReference>
<name>A0ABR4DJM8_9PEZI</name>
<dbReference type="GeneID" id="98123712"/>
<feature type="compositionally biased region" description="Low complexity" evidence="1">
    <location>
        <begin position="46"/>
        <end position="64"/>
    </location>
</feature>
<keyword evidence="2" id="KW-0812">Transmembrane</keyword>
<dbReference type="Proteomes" id="UP001600064">
    <property type="component" value="Unassembled WGS sequence"/>
</dbReference>
<sequence length="212" mass="23076">MDIDSSTTAAPPFAKLNVRAGTLVVTEILTRPYATITTVVTLGGDPSLPTSTTAPTLLPSRSSSESAQAPGTVGPAPSTSLTPAQLGALLGSVLGFTFLVFLCCYTAWCRHRRRRRVPGFEIPQPDNGGSGRKRRVPIRYYPSYDYYGRGDYDRQTQDPPIAQDTGQSGIRPVTSVWNVVPPPVWLRPTPRQAEVDYQCTSEAQISGAMRYR</sequence>
<reference evidence="3 4" key="1">
    <citation type="journal article" date="2024" name="Commun. Biol.">
        <title>Comparative genomic analysis of thermophilic fungi reveals convergent evolutionary adaptations and gene losses.</title>
        <authorList>
            <person name="Steindorff A.S."/>
            <person name="Aguilar-Pontes M.V."/>
            <person name="Robinson A.J."/>
            <person name="Andreopoulos B."/>
            <person name="LaButti K."/>
            <person name="Kuo A."/>
            <person name="Mondo S."/>
            <person name="Riley R."/>
            <person name="Otillar R."/>
            <person name="Haridas S."/>
            <person name="Lipzen A."/>
            <person name="Grimwood J."/>
            <person name="Schmutz J."/>
            <person name="Clum A."/>
            <person name="Reid I.D."/>
            <person name="Moisan M.C."/>
            <person name="Butler G."/>
            <person name="Nguyen T.T.M."/>
            <person name="Dewar K."/>
            <person name="Conant G."/>
            <person name="Drula E."/>
            <person name="Henrissat B."/>
            <person name="Hansel C."/>
            <person name="Singer S."/>
            <person name="Hutchinson M.I."/>
            <person name="de Vries R.P."/>
            <person name="Natvig D.O."/>
            <person name="Powell A.J."/>
            <person name="Tsang A."/>
            <person name="Grigoriev I.V."/>
        </authorList>
    </citation>
    <scope>NUCLEOTIDE SEQUENCE [LARGE SCALE GENOMIC DNA]</scope>
    <source>
        <strain evidence="3 4">ATCC 22073</strain>
    </source>
</reference>
<protein>
    <submittedName>
        <fullName evidence="3">Uncharacterized protein</fullName>
    </submittedName>
</protein>
<keyword evidence="2" id="KW-0472">Membrane</keyword>
<proteinExistence type="predicted"/>
<organism evidence="3 4">
    <name type="scientific">Remersonia thermophila</name>
    <dbReference type="NCBI Taxonomy" id="72144"/>
    <lineage>
        <taxon>Eukaryota</taxon>
        <taxon>Fungi</taxon>
        <taxon>Dikarya</taxon>
        <taxon>Ascomycota</taxon>
        <taxon>Pezizomycotina</taxon>
        <taxon>Sordariomycetes</taxon>
        <taxon>Sordariomycetidae</taxon>
        <taxon>Sordariales</taxon>
        <taxon>Sordariales incertae sedis</taxon>
        <taxon>Remersonia</taxon>
    </lineage>
</organism>
<keyword evidence="4" id="KW-1185">Reference proteome</keyword>
<dbReference type="EMBL" id="JAZGUE010000002">
    <property type="protein sequence ID" value="KAL2270578.1"/>
    <property type="molecule type" value="Genomic_DNA"/>
</dbReference>
<evidence type="ECO:0000256" key="1">
    <source>
        <dbReference type="SAM" id="MobiDB-lite"/>
    </source>
</evidence>